<organism evidence="6 7">
    <name type="scientific">Bosea rubneri</name>
    <dbReference type="NCBI Taxonomy" id="3075434"/>
    <lineage>
        <taxon>Bacteria</taxon>
        <taxon>Pseudomonadati</taxon>
        <taxon>Pseudomonadota</taxon>
        <taxon>Alphaproteobacteria</taxon>
        <taxon>Hyphomicrobiales</taxon>
        <taxon>Boseaceae</taxon>
        <taxon>Bosea</taxon>
    </lineage>
</organism>
<feature type="domain" description="Cytochrome c" evidence="5">
    <location>
        <begin position="40"/>
        <end position="146"/>
    </location>
</feature>
<dbReference type="PANTHER" id="PTHR35008">
    <property type="entry name" value="BLL4482 PROTEIN-RELATED"/>
    <property type="match status" value="1"/>
</dbReference>
<dbReference type="EMBL" id="JAWDID010000007">
    <property type="protein sequence ID" value="MDU0339647.1"/>
    <property type="molecule type" value="Genomic_DNA"/>
</dbReference>
<proteinExistence type="predicted"/>
<gene>
    <name evidence="6" type="ORF">RKE40_07135</name>
</gene>
<dbReference type="Proteomes" id="UP001254257">
    <property type="component" value="Unassembled WGS sequence"/>
</dbReference>
<evidence type="ECO:0000256" key="4">
    <source>
        <dbReference type="PROSITE-ProRule" id="PRU00433"/>
    </source>
</evidence>
<protein>
    <submittedName>
        <fullName evidence="6">Cytochrome c</fullName>
    </submittedName>
</protein>
<dbReference type="Pfam" id="PF00034">
    <property type="entry name" value="Cytochrom_C"/>
    <property type="match status" value="2"/>
</dbReference>
<dbReference type="InterPro" id="IPR009056">
    <property type="entry name" value="Cyt_c-like_dom"/>
</dbReference>
<dbReference type="PROSITE" id="PS51007">
    <property type="entry name" value="CYTC"/>
    <property type="match status" value="2"/>
</dbReference>
<feature type="domain" description="Cytochrome c" evidence="5">
    <location>
        <begin position="188"/>
        <end position="297"/>
    </location>
</feature>
<keyword evidence="2 4" id="KW-0479">Metal-binding</keyword>
<sequence>MRRLLITLLVFALAGIAGFFVLTDPRVVSPGPEIGTLPQPDIENGRLLFAAGGCASCHATPGQDDKTRLGGGLELGSPFGKFHAPNISPHTRDGIGNWGTADFIQAMAAGVSPAGQHLYPSFPYTSYRLMTPKALADLLAYIRTLPAVEGRAPPHELPFPFNIRRMVGGWKLLFFDGAPFKPDPTKSDEWNRGAYLVQGPGHCAECHSARNSLGAIVQATRFAGGPDPEGKGWVPNITQSEDGLSKWSKSEIAELLKSGFTPEFDSVGGTMAAVVRNTAQLPEADRLAMAEFLKSLPAVQGPPRPPKPAAGG</sequence>
<evidence type="ECO:0000256" key="2">
    <source>
        <dbReference type="ARBA" id="ARBA00022723"/>
    </source>
</evidence>
<keyword evidence="7" id="KW-1185">Reference proteome</keyword>
<dbReference type="Gene3D" id="1.10.760.10">
    <property type="entry name" value="Cytochrome c-like domain"/>
    <property type="match status" value="2"/>
</dbReference>
<keyword evidence="3 4" id="KW-0408">Iron</keyword>
<keyword evidence="1 4" id="KW-0349">Heme</keyword>
<dbReference type="PANTHER" id="PTHR35008:SF8">
    <property type="entry name" value="ALCOHOL DEHYDROGENASE CYTOCHROME C SUBUNIT"/>
    <property type="match status" value="1"/>
</dbReference>
<reference evidence="6 7" key="1">
    <citation type="submission" date="2023-09" db="EMBL/GenBank/DDBJ databases">
        <title>Whole genome shotgun sequencing (WGS) of Bosea sp. ZW T0_25, isolated from stored onions (Allium cepa).</title>
        <authorList>
            <person name="Stoll D.A."/>
            <person name="Huch M."/>
        </authorList>
    </citation>
    <scope>NUCLEOTIDE SEQUENCE [LARGE SCALE GENOMIC DNA]</scope>
    <source>
        <strain evidence="6 7">ZW T0_25</strain>
    </source>
</reference>
<evidence type="ECO:0000313" key="6">
    <source>
        <dbReference type="EMBL" id="MDU0339647.1"/>
    </source>
</evidence>
<dbReference type="InterPro" id="IPR036909">
    <property type="entry name" value="Cyt_c-like_dom_sf"/>
</dbReference>
<dbReference type="RefSeq" id="WP_316017542.1">
    <property type="nucleotide sequence ID" value="NZ_JAWDID010000007.1"/>
</dbReference>
<dbReference type="SUPFAM" id="SSF46626">
    <property type="entry name" value="Cytochrome c"/>
    <property type="match status" value="2"/>
</dbReference>
<evidence type="ECO:0000256" key="3">
    <source>
        <dbReference type="ARBA" id="ARBA00023004"/>
    </source>
</evidence>
<evidence type="ECO:0000259" key="5">
    <source>
        <dbReference type="PROSITE" id="PS51007"/>
    </source>
</evidence>
<evidence type="ECO:0000256" key="1">
    <source>
        <dbReference type="ARBA" id="ARBA00022617"/>
    </source>
</evidence>
<dbReference type="InterPro" id="IPR051459">
    <property type="entry name" value="Cytochrome_c-type_DH"/>
</dbReference>
<comment type="caution">
    <text evidence="6">The sequence shown here is derived from an EMBL/GenBank/DDBJ whole genome shotgun (WGS) entry which is preliminary data.</text>
</comment>
<name>A0ABU3S4G5_9HYPH</name>
<accession>A0ABU3S4G5</accession>
<evidence type="ECO:0000313" key="7">
    <source>
        <dbReference type="Proteomes" id="UP001254257"/>
    </source>
</evidence>